<feature type="transmembrane region" description="Helical" evidence="1">
    <location>
        <begin position="66"/>
        <end position="84"/>
    </location>
</feature>
<feature type="transmembrane region" description="Helical" evidence="1">
    <location>
        <begin position="39"/>
        <end position="60"/>
    </location>
</feature>
<comment type="caution">
    <text evidence="2">The sequence shown here is derived from an EMBL/GenBank/DDBJ whole genome shotgun (WGS) entry which is preliminary data.</text>
</comment>
<organism evidence="2 3">
    <name type="scientific">Ajellomyces capsulatus</name>
    <name type="common">Darling's disease fungus</name>
    <name type="synonym">Histoplasma capsulatum</name>
    <dbReference type="NCBI Taxonomy" id="5037"/>
    <lineage>
        <taxon>Eukaryota</taxon>
        <taxon>Fungi</taxon>
        <taxon>Dikarya</taxon>
        <taxon>Ascomycota</taxon>
        <taxon>Pezizomycotina</taxon>
        <taxon>Eurotiomycetes</taxon>
        <taxon>Eurotiomycetidae</taxon>
        <taxon>Onygenales</taxon>
        <taxon>Ajellomycetaceae</taxon>
        <taxon>Histoplasma</taxon>
    </lineage>
</organism>
<sequence length="103" mass="11983">MSDATSPFNLHFSNPCLHSLSKPLLPTLLLFRCRASDEISFLLFFSVLPFPPFPFVLNIFCFPFHVHLLVSWLYFFLLVLLFPISPLSDIKTHVLVVLQLEYR</sequence>
<name>A0A8H7YQK3_AJECA</name>
<dbReference type="Proteomes" id="UP000670092">
    <property type="component" value="Unassembled WGS sequence"/>
</dbReference>
<protein>
    <submittedName>
        <fullName evidence="2">Uncharacterized protein</fullName>
    </submittedName>
</protein>
<accession>A0A8H7YQK3</accession>
<dbReference type="VEuPathDB" id="FungiDB:I7I52_05198"/>
<evidence type="ECO:0000256" key="1">
    <source>
        <dbReference type="SAM" id="Phobius"/>
    </source>
</evidence>
<proteinExistence type="predicted"/>
<keyword evidence="1" id="KW-0472">Membrane</keyword>
<evidence type="ECO:0000313" key="2">
    <source>
        <dbReference type="EMBL" id="KAG5293773.1"/>
    </source>
</evidence>
<evidence type="ECO:0000313" key="3">
    <source>
        <dbReference type="Proteomes" id="UP000670092"/>
    </source>
</evidence>
<reference evidence="2 3" key="1">
    <citation type="submission" date="2021-01" db="EMBL/GenBank/DDBJ databases">
        <title>Chromosome-level genome assembly of a human fungal pathogen reveals clustering of transcriptionally co-regulated genes.</title>
        <authorList>
            <person name="Voorhies M."/>
            <person name="Cohen S."/>
            <person name="Shea T.P."/>
            <person name="Petrus S."/>
            <person name="Munoz J.F."/>
            <person name="Poplawski S."/>
            <person name="Goldman W.E."/>
            <person name="Michael T."/>
            <person name="Cuomo C.A."/>
            <person name="Sil A."/>
            <person name="Beyhan S."/>
        </authorList>
    </citation>
    <scope>NUCLEOTIDE SEQUENCE [LARGE SCALE GENOMIC DNA]</scope>
    <source>
        <strain evidence="2 3">G184AR</strain>
    </source>
</reference>
<keyword evidence="1" id="KW-1133">Transmembrane helix</keyword>
<keyword evidence="1" id="KW-0812">Transmembrane</keyword>
<gene>
    <name evidence="2" type="ORF">I7I52_05198</name>
</gene>
<dbReference type="AlphaFoldDB" id="A0A8H7YQK3"/>
<dbReference type="EMBL" id="JAEVHI010000004">
    <property type="protein sequence ID" value="KAG5293773.1"/>
    <property type="molecule type" value="Genomic_DNA"/>
</dbReference>